<evidence type="ECO:0000313" key="2">
    <source>
        <dbReference type="EMBL" id="RKP09493.1"/>
    </source>
</evidence>
<feature type="compositionally biased region" description="Polar residues" evidence="1">
    <location>
        <begin position="37"/>
        <end position="50"/>
    </location>
</feature>
<keyword evidence="3" id="KW-1185">Reference proteome</keyword>
<dbReference type="AlphaFoldDB" id="A0A4P9XTK7"/>
<reference evidence="3" key="1">
    <citation type="journal article" date="2018" name="Nat. Microbiol.">
        <title>Leveraging single-cell genomics to expand the fungal tree of life.</title>
        <authorList>
            <person name="Ahrendt S.R."/>
            <person name="Quandt C.A."/>
            <person name="Ciobanu D."/>
            <person name="Clum A."/>
            <person name="Salamov A."/>
            <person name="Andreopoulos B."/>
            <person name="Cheng J.F."/>
            <person name="Woyke T."/>
            <person name="Pelin A."/>
            <person name="Henrissat B."/>
            <person name="Reynolds N.K."/>
            <person name="Benny G.L."/>
            <person name="Smith M.E."/>
            <person name="James T.Y."/>
            <person name="Grigoriev I.V."/>
        </authorList>
    </citation>
    <scope>NUCLEOTIDE SEQUENCE [LARGE SCALE GENOMIC DNA]</scope>
    <source>
        <strain evidence="3">RSA 1356</strain>
    </source>
</reference>
<feature type="region of interest" description="Disordered" evidence="1">
    <location>
        <begin position="23"/>
        <end position="50"/>
    </location>
</feature>
<proteinExistence type="predicted"/>
<feature type="compositionally biased region" description="Low complexity" evidence="1">
    <location>
        <begin position="123"/>
        <end position="132"/>
    </location>
</feature>
<accession>A0A4P9XTK7</accession>
<gene>
    <name evidence="2" type="ORF">THASP1DRAFT_28716</name>
</gene>
<evidence type="ECO:0000256" key="1">
    <source>
        <dbReference type="SAM" id="MobiDB-lite"/>
    </source>
</evidence>
<protein>
    <submittedName>
        <fullName evidence="2">Uncharacterized protein</fullName>
    </submittedName>
</protein>
<evidence type="ECO:0000313" key="3">
    <source>
        <dbReference type="Proteomes" id="UP000271241"/>
    </source>
</evidence>
<feature type="region of interest" description="Disordered" evidence="1">
    <location>
        <begin position="252"/>
        <end position="294"/>
    </location>
</feature>
<feature type="compositionally biased region" description="Pro residues" evidence="1">
    <location>
        <begin position="621"/>
        <end position="633"/>
    </location>
</feature>
<feature type="compositionally biased region" description="Low complexity" evidence="1">
    <location>
        <begin position="593"/>
        <end position="607"/>
    </location>
</feature>
<sequence>MDMSDSDHRTRHSAQLCALGTADAMRTPSPPAEQHVAQVTRSPSVHRSTADISGLRPAYACPMLSRSTAALPQATVSSMLLLRSSPASVPLPPSPSPPLSAKSASVLSPISPEYHSPPPDAPSPALLAAASSGPPPPLPSMALGQRRSCSAATITARPTTAQTEAMSSTMTAPVPPPRLHAHATTAATSEHVLALRPSQRSEPASERSQQLPPIIGAATSLAALDLSAPGRPRRTSLTDNEPLDASLVAHAAPSANKDSVSAAAHRLSSATQNRPPVAAAGRSPFSPPTSSPAAAAQTTLLNRTDHIDTVAPPPPMPLHPLSSPLTRTLTRPSPDQARLLQQHAEQWSTSGGGSSPYRNVYRGLDVYTTETPLMSRTATPQQPKFGATAATAAAAAEDHDGVASLATRTSLNAVTESEGPTDVHLAAGHAAHKRAVAAATYNGGRMHSLPIPISATRKSVHYRPRRTSPSEYYSAVPPPSTTNHPPSAPSWHASTVMASGSARPAAHLSITSESPWTPLDIKKRTASLPAVIKPVDFLTGAVYFVGRSGASFIAVPTLGCRNSTAASTIIRIVERWLGEEALVNRATLAAARLSSSRSPRRGGASPLPQMPSISPTLAPVVPSPQMLPSPMMPASPHLGATKDDLDTAPLTPGFGTPESLDASASRLFVEPKEQLEYELRAHIIDQALFHCSGLANVTVNLCVLPCNQLAASTNAAITMLSTEYEYACELQVRVMPSLSHTPCSKTSPHAGSAAPACACTVVIERR</sequence>
<organism evidence="2 3">
    <name type="scientific">Thamnocephalis sphaerospora</name>
    <dbReference type="NCBI Taxonomy" id="78915"/>
    <lineage>
        <taxon>Eukaryota</taxon>
        <taxon>Fungi</taxon>
        <taxon>Fungi incertae sedis</taxon>
        <taxon>Zoopagomycota</taxon>
        <taxon>Zoopagomycotina</taxon>
        <taxon>Zoopagomycetes</taxon>
        <taxon>Zoopagales</taxon>
        <taxon>Sigmoideomycetaceae</taxon>
        <taxon>Thamnocephalis</taxon>
    </lineage>
</organism>
<dbReference type="Proteomes" id="UP000271241">
    <property type="component" value="Unassembled WGS sequence"/>
</dbReference>
<feature type="region of interest" description="Disordered" evidence="1">
    <location>
        <begin position="460"/>
        <end position="494"/>
    </location>
</feature>
<name>A0A4P9XTK7_9FUNG</name>
<feature type="region of interest" description="Disordered" evidence="1">
    <location>
        <begin position="593"/>
        <end position="656"/>
    </location>
</feature>
<feature type="region of interest" description="Disordered" evidence="1">
    <location>
        <begin position="110"/>
        <end position="151"/>
    </location>
</feature>
<dbReference type="EMBL" id="KZ992510">
    <property type="protein sequence ID" value="RKP09493.1"/>
    <property type="molecule type" value="Genomic_DNA"/>
</dbReference>